<sequence length="128" mass="14486">MEYSAASHGAWKICDAYLKTAHIFPPDIKITREHVTLKALSHVTAQLGVEIPRVLYHGEWDDKRFIIVYAMKGQTINRVWNTMDDDRKANCVRQVVNFIKVLSTQEADYVGGVMAANFSNPGFRTSAK</sequence>
<keyword evidence="2" id="KW-1185">Reference proteome</keyword>
<name>A0A6A7C2G8_9PEZI</name>
<dbReference type="InterPro" id="IPR011009">
    <property type="entry name" value="Kinase-like_dom_sf"/>
</dbReference>
<protein>
    <recommendedName>
        <fullName evidence="3">Aminoglycoside phosphotransferase domain-containing protein</fullName>
    </recommendedName>
</protein>
<dbReference type="Proteomes" id="UP000799421">
    <property type="component" value="Unassembled WGS sequence"/>
</dbReference>
<reference evidence="1" key="1">
    <citation type="journal article" date="2020" name="Stud. Mycol.">
        <title>101 Dothideomycetes genomes: a test case for predicting lifestyles and emergence of pathogens.</title>
        <authorList>
            <person name="Haridas S."/>
            <person name="Albert R."/>
            <person name="Binder M."/>
            <person name="Bloem J."/>
            <person name="Labutti K."/>
            <person name="Salamov A."/>
            <person name="Andreopoulos B."/>
            <person name="Baker S."/>
            <person name="Barry K."/>
            <person name="Bills G."/>
            <person name="Bluhm B."/>
            <person name="Cannon C."/>
            <person name="Castanera R."/>
            <person name="Culley D."/>
            <person name="Daum C."/>
            <person name="Ezra D."/>
            <person name="Gonzalez J."/>
            <person name="Henrissat B."/>
            <person name="Kuo A."/>
            <person name="Liang C."/>
            <person name="Lipzen A."/>
            <person name="Lutzoni F."/>
            <person name="Magnuson J."/>
            <person name="Mondo S."/>
            <person name="Nolan M."/>
            <person name="Ohm R."/>
            <person name="Pangilinan J."/>
            <person name="Park H.-J."/>
            <person name="Ramirez L."/>
            <person name="Alfaro M."/>
            <person name="Sun H."/>
            <person name="Tritt A."/>
            <person name="Yoshinaga Y."/>
            <person name="Zwiers L.-H."/>
            <person name="Turgeon B."/>
            <person name="Goodwin S."/>
            <person name="Spatafora J."/>
            <person name="Crous P."/>
            <person name="Grigoriev I."/>
        </authorList>
    </citation>
    <scope>NUCLEOTIDE SEQUENCE</scope>
    <source>
        <strain evidence="1">CBS 480.64</strain>
    </source>
</reference>
<dbReference type="AlphaFoldDB" id="A0A6A7C2G8"/>
<dbReference type="EMBL" id="MU005974">
    <property type="protein sequence ID" value="KAF2861219.1"/>
    <property type="molecule type" value="Genomic_DNA"/>
</dbReference>
<dbReference type="OrthoDB" id="5404599at2759"/>
<evidence type="ECO:0008006" key="3">
    <source>
        <dbReference type="Google" id="ProtNLM"/>
    </source>
</evidence>
<proteinExistence type="predicted"/>
<evidence type="ECO:0000313" key="1">
    <source>
        <dbReference type="EMBL" id="KAF2861219.1"/>
    </source>
</evidence>
<accession>A0A6A7C2G8</accession>
<dbReference type="SUPFAM" id="SSF56112">
    <property type="entry name" value="Protein kinase-like (PK-like)"/>
    <property type="match status" value="1"/>
</dbReference>
<gene>
    <name evidence="1" type="ORF">K470DRAFT_257130</name>
</gene>
<evidence type="ECO:0000313" key="2">
    <source>
        <dbReference type="Proteomes" id="UP000799421"/>
    </source>
</evidence>
<organism evidence="1 2">
    <name type="scientific">Piedraia hortae CBS 480.64</name>
    <dbReference type="NCBI Taxonomy" id="1314780"/>
    <lineage>
        <taxon>Eukaryota</taxon>
        <taxon>Fungi</taxon>
        <taxon>Dikarya</taxon>
        <taxon>Ascomycota</taxon>
        <taxon>Pezizomycotina</taxon>
        <taxon>Dothideomycetes</taxon>
        <taxon>Dothideomycetidae</taxon>
        <taxon>Capnodiales</taxon>
        <taxon>Piedraiaceae</taxon>
        <taxon>Piedraia</taxon>
    </lineage>
</organism>